<evidence type="ECO:0000313" key="3">
    <source>
        <dbReference type="Proteomes" id="UP000325811"/>
    </source>
</evidence>
<dbReference type="Proteomes" id="UP000325811">
    <property type="component" value="Chromosome II"/>
</dbReference>
<dbReference type="InterPro" id="IPR029058">
    <property type="entry name" value="AB_hydrolase_fold"/>
</dbReference>
<evidence type="ECO:0000313" key="2">
    <source>
        <dbReference type="EMBL" id="VVD32421.1"/>
    </source>
</evidence>
<gene>
    <name evidence="2" type="ORF">PDMSB3_1123</name>
</gene>
<feature type="region of interest" description="Disordered" evidence="1">
    <location>
        <begin position="45"/>
        <end position="64"/>
    </location>
</feature>
<dbReference type="Gene3D" id="3.40.50.1820">
    <property type="entry name" value="alpha/beta hydrolase"/>
    <property type="match status" value="1"/>
</dbReference>
<keyword evidence="3" id="KW-1185">Reference proteome</keyword>
<reference evidence="2 3" key="1">
    <citation type="submission" date="2019-08" db="EMBL/GenBank/DDBJ databases">
        <authorList>
            <person name="Herpell B J."/>
        </authorList>
    </citation>
    <scope>NUCLEOTIDE SEQUENCE [LARGE SCALE GENOMIC DNA]</scope>
    <source>
        <strain evidence="3">Msb3</strain>
    </source>
</reference>
<dbReference type="RefSeq" id="WP_197740276.1">
    <property type="nucleotide sequence ID" value="NZ_LR699554.1"/>
</dbReference>
<name>A0A5Q4ZJT9_9BURK</name>
<dbReference type="KEGG" id="pdio:PDMSB3_1123.1"/>
<sequence length="64" mass="7016">MNGKIYDHVCHWVADQGIVAVNVGYRLADEAPYFGGPHRHRSAADFRRGSSGGWREASSSLTVV</sequence>
<evidence type="ECO:0000256" key="1">
    <source>
        <dbReference type="SAM" id="MobiDB-lite"/>
    </source>
</evidence>
<dbReference type="EMBL" id="LR699554">
    <property type="protein sequence ID" value="VVD32421.1"/>
    <property type="molecule type" value="Genomic_DNA"/>
</dbReference>
<organism evidence="2 3">
    <name type="scientific">Paraburkholderia dioscoreae</name>
    <dbReference type="NCBI Taxonomy" id="2604047"/>
    <lineage>
        <taxon>Bacteria</taxon>
        <taxon>Pseudomonadati</taxon>
        <taxon>Pseudomonadota</taxon>
        <taxon>Betaproteobacteria</taxon>
        <taxon>Burkholderiales</taxon>
        <taxon>Burkholderiaceae</taxon>
        <taxon>Paraburkholderia</taxon>
    </lineage>
</organism>
<protein>
    <submittedName>
        <fullName evidence="2">Uncharacterized protein</fullName>
    </submittedName>
</protein>
<dbReference type="SUPFAM" id="SSF53474">
    <property type="entry name" value="alpha/beta-Hydrolases"/>
    <property type="match status" value="1"/>
</dbReference>
<accession>A0A5Q4ZJT9</accession>
<proteinExistence type="predicted"/>
<dbReference type="AlphaFoldDB" id="A0A5Q4ZJT9"/>